<dbReference type="Gene3D" id="3.40.50.1580">
    <property type="entry name" value="Nucleoside phosphorylase domain"/>
    <property type="match status" value="1"/>
</dbReference>
<evidence type="ECO:0000259" key="2">
    <source>
        <dbReference type="PROSITE" id="PS50837"/>
    </source>
</evidence>
<evidence type="ECO:0000256" key="1">
    <source>
        <dbReference type="ARBA" id="ARBA00022737"/>
    </source>
</evidence>
<dbReference type="InterPro" id="IPR056884">
    <property type="entry name" value="NPHP3-like_N"/>
</dbReference>
<reference evidence="3 4" key="1">
    <citation type="submission" date="2020-05" db="EMBL/GenBank/DDBJ databases">
        <title>Identification and distribution of gene clusters putatively required for synthesis of sphingolipid metabolism inhibitors in phylogenetically diverse species of the filamentous fungus Fusarium.</title>
        <authorList>
            <person name="Kim H.-S."/>
            <person name="Busman M."/>
            <person name="Brown D.W."/>
            <person name="Divon H."/>
            <person name="Uhlig S."/>
            <person name="Proctor R.H."/>
        </authorList>
    </citation>
    <scope>NUCLEOTIDE SEQUENCE [LARGE SCALE GENOMIC DNA]</scope>
    <source>
        <strain evidence="3 4">NRRL 66235</strain>
    </source>
</reference>
<dbReference type="SUPFAM" id="SSF52540">
    <property type="entry name" value="P-loop containing nucleoside triphosphate hydrolases"/>
    <property type="match status" value="1"/>
</dbReference>
<dbReference type="PROSITE" id="PS50837">
    <property type="entry name" value="NACHT"/>
    <property type="match status" value="1"/>
</dbReference>
<dbReference type="OrthoDB" id="2325716at2759"/>
<dbReference type="GO" id="GO:0003824">
    <property type="term" value="F:catalytic activity"/>
    <property type="evidence" value="ECO:0007669"/>
    <property type="project" value="InterPro"/>
</dbReference>
<evidence type="ECO:0000313" key="4">
    <source>
        <dbReference type="Proteomes" id="UP000544331"/>
    </source>
</evidence>
<name>A0A8H5YIE8_9HYPO</name>
<dbReference type="SUPFAM" id="SSF53167">
    <property type="entry name" value="Purine and uridine phosphorylases"/>
    <property type="match status" value="1"/>
</dbReference>
<dbReference type="Pfam" id="PF24883">
    <property type="entry name" value="NPHP3_N"/>
    <property type="match status" value="1"/>
</dbReference>
<dbReference type="InterPro" id="IPR027417">
    <property type="entry name" value="P-loop_NTPase"/>
</dbReference>
<dbReference type="InterPro" id="IPR035994">
    <property type="entry name" value="Nucleoside_phosphorylase_sf"/>
</dbReference>
<keyword evidence="4" id="KW-1185">Reference proteome</keyword>
<feature type="domain" description="NACHT" evidence="2">
    <location>
        <begin position="642"/>
        <end position="775"/>
    </location>
</feature>
<evidence type="ECO:0000313" key="3">
    <source>
        <dbReference type="EMBL" id="KAF5712007.1"/>
    </source>
</evidence>
<dbReference type="GO" id="GO:0009116">
    <property type="term" value="P:nucleoside metabolic process"/>
    <property type="evidence" value="ECO:0007669"/>
    <property type="project" value="InterPro"/>
</dbReference>
<dbReference type="Gene3D" id="3.40.50.300">
    <property type="entry name" value="P-loop containing nucleotide triphosphate hydrolases"/>
    <property type="match status" value="1"/>
</dbReference>
<gene>
    <name evidence="3" type="ORF">FMUND_8689</name>
</gene>
<sequence length="1345" mass="151966">MNFPRTAETDSFQDGPRTLQSLLQPQFSAQSNQAMVRYEGNIASGSRPLASTMVEVNYSAVTPDNYTIAIICAESHEFDAIYILFDNGASDTCVGPSDDHNIYVVGRLANHHTVVVMPGDRGELDAGLCTQRLHRHFTKIELTFLVGVCGVIPQHPTTRKDIYLGDIIICADVWRYLHNARTTAAPSGIELELRNLLVNGSSERVRQLCNYLRTEAFRKRVTDRSMVYLNHLQAKDEQYNYPGFDKDILATQDSLHRHRFDPLSCRCGDPSVPSCETAMDTGCQTLRCEIARSRPPMQQPPDPRAHVGRLASADVVLRASNIFAEQFSRHNIIGVDMEGGGISQVTNCIVVKSAVDYADTHKNHDFKFYAAATAASFVKASLELLYRGVVATTPNFEHLEAKITKDFHLAQQEFLNSLKPQILVKVGQYMTKDGLYATAHRIQSLHGDNGTLRGLKVIEPLIDRIEGYIHPFSGVFEDILVILAEVGQQLPDFAPLLQLCQRSETAKYCLPLFFQDFLDIFATLLNLLCLTSSLIIPRPFWSAARGKIRVIRSSIESHEALLVGHADIERISEARRDRQALLQYDENKAIRDAETFRSLRQELKVNDYLPPLSGRFDIERGQWVKTDEKMKQWLKKSNHKKRCIWIRGIPGSGKTFLTRDIAGYLKQEGNITLVAFLTHEQDATSVSLLQSLLFQAIDIDRTYMPLLQDLYERGRCNSSKDLEEILFTVLNTEEQKLMIVDGLDEVNKTDGGTILNSLLDLLSRCPSVRLLISSRNEYDIVKRLERQSISLSIDHANRNDIELFVERRGEEFLRNLEDRDVDKEALNDIRTALNRIPDRANSMFLYARLIMDVVIRMGDVEKIRHEVNNLPMGLNEAYGRILGHIRNSEESGLPSAANRILQWLVCARCSVREKEVRQALTIETSREGISAIARDPTKVSFAFINVREALENIVTEFHTESLDGLQQTVAKLYGTHLYFCPWASCSFYRKGFLDADVRQEHLKVHSRPLKCREETCEYSKVGFRSKFLLSSHEAEFHPTLVSVSPSESMLPPSFIAGSSWLEGGQILADAVKMNQVSNVRAILGGIFYIDVPRLKALLADAAASASGTMIEVLMNKYHEREPSPVDLNILIHAAVKGRNLLTIRHIMQADDHGYNPAKPIDRPAVLEEGLVTWDHHIVGILVDEFGIELPQNAPERLFSGFAEALRYIDDEKALQIAAGMKKYIIWPSVYTEGVRASVSWRSPTWLNFFLENGGSPNDLEFGSVWEMAKSGTVASITIIETLLRYGSDIGTRFQGKDGVPPQKVIERIEENYYGVQWRELVKRLHRGEELEGKHQMKRLKHQSRS</sequence>
<organism evidence="3 4">
    <name type="scientific">Fusarium mundagurra</name>
    <dbReference type="NCBI Taxonomy" id="1567541"/>
    <lineage>
        <taxon>Eukaryota</taxon>
        <taxon>Fungi</taxon>
        <taxon>Dikarya</taxon>
        <taxon>Ascomycota</taxon>
        <taxon>Pezizomycotina</taxon>
        <taxon>Sordariomycetes</taxon>
        <taxon>Hypocreomycetidae</taxon>
        <taxon>Hypocreales</taxon>
        <taxon>Nectriaceae</taxon>
        <taxon>Fusarium</taxon>
        <taxon>Fusarium fujikuroi species complex</taxon>
    </lineage>
</organism>
<dbReference type="Proteomes" id="UP000544331">
    <property type="component" value="Unassembled WGS sequence"/>
</dbReference>
<dbReference type="PANTHER" id="PTHR10039:SF14">
    <property type="entry name" value="NACHT DOMAIN-CONTAINING PROTEIN"/>
    <property type="match status" value="1"/>
</dbReference>
<dbReference type="InterPro" id="IPR007111">
    <property type="entry name" value="NACHT_NTPase"/>
</dbReference>
<accession>A0A8H5YIE8</accession>
<keyword evidence="1" id="KW-0677">Repeat</keyword>
<comment type="caution">
    <text evidence="3">The sequence shown here is derived from an EMBL/GenBank/DDBJ whole genome shotgun (WGS) entry which is preliminary data.</text>
</comment>
<dbReference type="EMBL" id="JAAOAN010000285">
    <property type="protein sequence ID" value="KAF5712007.1"/>
    <property type="molecule type" value="Genomic_DNA"/>
</dbReference>
<protein>
    <submittedName>
        <fullName evidence="3">Nacht domain-containing protein</fullName>
    </submittedName>
</protein>
<dbReference type="PANTHER" id="PTHR10039">
    <property type="entry name" value="AMELOGENIN"/>
    <property type="match status" value="1"/>
</dbReference>
<proteinExistence type="predicted"/>